<keyword evidence="2" id="KW-0548">Nucleotidyltransferase</keyword>
<dbReference type="RefSeq" id="WP_144237681.1">
    <property type="nucleotide sequence ID" value="NZ_VJWA01000002.1"/>
</dbReference>
<keyword evidence="2" id="KW-0695">RNA-directed DNA polymerase</keyword>
<sequence length="124" mass="13424">MKIYFDGGCRPNPGRIEVAVVAAGICYFEPDLGFGSNNDAEWLAAIYALNMAGTLGVTDIQLLGDSALVVGQANGTTRCRSPKLVRHGAAFDGLRSNFVRVRVRRITRTQNLAGIFLSKRHSGR</sequence>
<gene>
    <name evidence="2" type="ORF">FMM06_12270</name>
</gene>
<protein>
    <submittedName>
        <fullName evidence="2">Reverse transcriptase-like protein</fullName>
    </submittedName>
</protein>
<dbReference type="PANTHER" id="PTHR48475">
    <property type="entry name" value="RIBONUCLEASE H"/>
    <property type="match status" value="1"/>
</dbReference>
<comment type="caution">
    <text evidence="2">The sequence shown here is derived from an EMBL/GenBank/DDBJ whole genome shotgun (WGS) entry which is preliminary data.</text>
</comment>
<evidence type="ECO:0000313" key="3">
    <source>
        <dbReference type="Proteomes" id="UP000317894"/>
    </source>
</evidence>
<evidence type="ECO:0000259" key="1">
    <source>
        <dbReference type="Pfam" id="PF13456"/>
    </source>
</evidence>
<name>A0A552U8D5_9SPHN</name>
<dbReference type="GO" id="GO:0004523">
    <property type="term" value="F:RNA-DNA hybrid ribonuclease activity"/>
    <property type="evidence" value="ECO:0007669"/>
    <property type="project" value="InterPro"/>
</dbReference>
<keyword evidence="2" id="KW-0808">Transferase</keyword>
<dbReference type="InterPro" id="IPR002156">
    <property type="entry name" value="RNaseH_domain"/>
</dbReference>
<dbReference type="GO" id="GO:0003964">
    <property type="term" value="F:RNA-directed DNA polymerase activity"/>
    <property type="evidence" value="ECO:0007669"/>
    <property type="project" value="UniProtKB-KW"/>
</dbReference>
<dbReference type="Pfam" id="PF13456">
    <property type="entry name" value="RVT_3"/>
    <property type="match status" value="1"/>
</dbReference>
<dbReference type="EMBL" id="VJWA01000002">
    <property type="protein sequence ID" value="TRW14476.1"/>
    <property type="molecule type" value="Genomic_DNA"/>
</dbReference>
<dbReference type="GO" id="GO:0003676">
    <property type="term" value="F:nucleic acid binding"/>
    <property type="evidence" value="ECO:0007669"/>
    <property type="project" value="InterPro"/>
</dbReference>
<dbReference type="InterPro" id="IPR012337">
    <property type="entry name" value="RNaseH-like_sf"/>
</dbReference>
<dbReference type="Proteomes" id="UP000317894">
    <property type="component" value="Unassembled WGS sequence"/>
</dbReference>
<dbReference type="AlphaFoldDB" id="A0A552U8D5"/>
<dbReference type="Gene3D" id="3.30.420.10">
    <property type="entry name" value="Ribonuclease H-like superfamily/Ribonuclease H"/>
    <property type="match status" value="1"/>
</dbReference>
<evidence type="ECO:0000313" key="2">
    <source>
        <dbReference type="EMBL" id="TRW14476.1"/>
    </source>
</evidence>
<dbReference type="SUPFAM" id="SSF53098">
    <property type="entry name" value="Ribonuclease H-like"/>
    <property type="match status" value="1"/>
</dbReference>
<reference evidence="2 3" key="1">
    <citation type="submission" date="2019-07" db="EMBL/GenBank/DDBJ databases">
        <title>Novel species isolated from glacier.</title>
        <authorList>
            <person name="Liu Q."/>
            <person name="Xin Y.-H."/>
        </authorList>
    </citation>
    <scope>NUCLEOTIDE SEQUENCE [LARGE SCALE GENOMIC DNA]</scope>
    <source>
        <strain evidence="2 3">LB1R16</strain>
    </source>
</reference>
<proteinExistence type="predicted"/>
<keyword evidence="3" id="KW-1185">Reference proteome</keyword>
<feature type="domain" description="RNase H type-1" evidence="1">
    <location>
        <begin position="34"/>
        <end position="120"/>
    </location>
</feature>
<organism evidence="2 3">
    <name type="scientific">Glacieibacterium frigidum</name>
    <dbReference type="NCBI Taxonomy" id="2593303"/>
    <lineage>
        <taxon>Bacteria</taxon>
        <taxon>Pseudomonadati</taxon>
        <taxon>Pseudomonadota</taxon>
        <taxon>Alphaproteobacteria</taxon>
        <taxon>Sphingomonadales</taxon>
        <taxon>Sphingosinicellaceae</taxon>
        <taxon>Glacieibacterium</taxon>
    </lineage>
</organism>
<dbReference type="OrthoDB" id="7508517at2"/>
<dbReference type="InterPro" id="IPR036397">
    <property type="entry name" value="RNaseH_sf"/>
</dbReference>
<dbReference type="PANTHER" id="PTHR48475:SF1">
    <property type="entry name" value="RNASE H TYPE-1 DOMAIN-CONTAINING PROTEIN"/>
    <property type="match status" value="1"/>
</dbReference>
<accession>A0A552U8D5</accession>